<evidence type="ECO:0000313" key="1">
    <source>
        <dbReference type="EMBL" id="NER29769.1"/>
    </source>
</evidence>
<dbReference type="AlphaFoldDB" id="A0A6B3N9K2"/>
<organism evidence="1">
    <name type="scientific">Symploca sp. SIO1C4</name>
    <dbReference type="NCBI Taxonomy" id="2607765"/>
    <lineage>
        <taxon>Bacteria</taxon>
        <taxon>Bacillati</taxon>
        <taxon>Cyanobacteriota</taxon>
        <taxon>Cyanophyceae</taxon>
        <taxon>Coleofasciculales</taxon>
        <taxon>Coleofasciculaceae</taxon>
        <taxon>Symploca</taxon>
    </lineage>
</organism>
<dbReference type="EMBL" id="JAAHFQ010000427">
    <property type="protein sequence ID" value="NER29769.1"/>
    <property type="molecule type" value="Genomic_DNA"/>
</dbReference>
<sequence length="59" mass="6633">MKALTLHPTLKRRGLCLPLCKTGHVYFVDGQLWGRIRGPLATELIIDQVGKIFLDNEVS</sequence>
<reference evidence="1" key="1">
    <citation type="submission" date="2019-11" db="EMBL/GenBank/DDBJ databases">
        <title>Genomic insights into an expanded diversity of filamentous marine cyanobacteria reveals the extraordinary biosynthetic potential of Moorea and Okeania.</title>
        <authorList>
            <person name="Ferreira Leao T."/>
            <person name="Wang M."/>
            <person name="Moss N."/>
            <person name="Da Silva R."/>
            <person name="Sanders J."/>
            <person name="Nurk S."/>
            <person name="Gurevich A."/>
            <person name="Humphrey G."/>
            <person name="Reher R."/>
            <person name="Zhu Q."/>
            <person name="Belda-Ferre P."/>
            <person name="Glukhov E."/>
            <person name="Rex R."/>
            <person name="Dorrestein P.C."/>
            <person name="Knight R."/>
            <person name="Pevzner P."/>
            <person name="Gerwick W.H."/>
            <person name="Gerwick L."/>
        </authorList>
    </citation>
    <scope>NUCLEOTIDE SEQUENCE</scope>
    <source>
        <strain evidence="1">SIO1C4</strain>
    </source>
</reference>
<accession>A0A6B3N9K2</accession>
<dbReference type="Gene3D" id="3.40.50.1980">
    <property type="entry name" value="Nitrogenase molybdenum iron protein domain"/>
    <property type="match status" value="1"/>
</dbReference>
<name>A0A6B3N9K2_9CYAN</name>
<protein>
    <submittedName>
        <fullName evidence="1">Uncharacterized protein</fullName>
    </submittedName>
</protein>
<gene>
    <name evidence="1" type="ORF">F6J89_19665</name>
</gene>
<proteinExistence type="predicted"/>
<comment type="caution">
    <text evidence="1">The sequence shown here is derived from an EMBL/GenBank/DDBJ whole genome shotgun (WGS) entry which is preliminary data.</text>
</comment>